<evidence type="ECO:0000313" key="9">
    <source>
        <dbReference type="Proteomes" id="UP001293593"/>
    </source>
</evidence>
<dbReference type="PANTHER" id="PTHR31920:SF108">
    <property type="entry name" value="B3 DOMAIN-CONTAINING TRANSCRIPTION FACTOR VRN1-LIKE"/>
    <property type="match status" value="1"/>
</dbReference>
<sequence length="342" mass="39191">MVAIHFFKIILEHSLQEGRLKIPDNFTRKYGGTMQNPVYLKPPDGTEWEIHWTKYESGEVWFEKGWDEVVGYYSLGHGHLVLFKYEETRRTSHFKVKIFDKSALEIDYPLHRSLPQINDDSVSIEILHEKPPLHKVASPKPPLLSSSSFRPYKKIRAEEAERTYNQQKKHSNGNKLKPIKAGPNLVKIESEGLVGKSNFSTKKIPKSMAIKKGKERPLTCDEKKRALQRVNTFTAKNPYFKIVMQPAYINNRLCVPASFVKQNLKQKGEIAVLLQVSDGRTWRVKGYREERDLNKFSLQSGWLSFVLDNNLKVGDVCVFVLTNPTAISFLVHVFGGSADPYG</sequence>
<dbReference type="GO" id="GO:0003677">
    <property type="term" value="F:DNA binding"/>
    <property type="evidence" value="ECO:0007669"/>
    <property type="project" value="UniProtKB-KW"/>
</dbReference>
<keyword evidence="4" id="KW-0804">Transcription</keyword>
<evidence type="ECO:0000256" key="3">
    <source>
        <dbReference type="ARBA" id="ARBA00023125"/>
    </source>
</evidence>
<evidence type="ECO:0000256" key="4">
    <source>
        <dbReference type="ARBA" id="ARBA00023163"/>
    </source>
</evidence>
<comment type="caution">
    <text evidence="8">The sequence shown here is derived from an EMBL/GenBank/DDBJ whole genome shotgun (WGS) entry which is preliminary data.</text>
</comment>
<keyword evidence="9" id="KW-1185">Reference proteome</keyword>
<feature type="region of interest" description="Disordered" evidence="6">
    <location>
        <begin position="161"/>
        <end position="180"/>
    </location>
</feature>
<keyword evidence="3" id="KW-0238">DNA-binding</keyword>
<accession>A0AAE1J511</accession>
<evidence type="ECO:0000313" key="8">
    <source>
        <dbReference type="EMBL" id="KAK4261794.1"/>
    </source>
</evidence>
<evidence type="ECO:0000256" key="5">
    <source>
        <dbReference type="ARBA" id="ARBA00023242"/>
    </source>
</evidence>
<evidence type="ECO:0000256" key="2">
    <source>
        <dbReference type="ARBA" id="ARBA00023015"/>
    </source>
</evidence>
<dbReference type="AlphaFoldDB" id="A0AAE1J511"/>
<dbReference type="InterPro" id="IPR015300">
    <property type="entry name" value="DNA-bd_pseudobarrel_sf"/>
</dbReference>
<name>A0AAE1J511_9FABA</name>
<feature type="domain" description="TF-B3" evidence="7">
    <location>
        <begin position="5"/>
        <end position="102"/>
    </location>
</feature>
<evidence type="ECO:0000256" key="6">
    <source>
        <dbReference type="SAM" id="MobiDB-lite"/>
    </source>
</evidence>
<keyword evidence="5" id="KW-0539">Nucleus</keyword>
<keyword evidence="2" id="KW-0805">Transcription regulation</keyword>
<evidence type="ECO:0000256" key="1">
    <source>
        <dbReference type="ARBA" id="ARBA00004123"/>
    </source>
</evidence>
<dbReference type="Pfam" id="PF02362">
    <property type="entry name" value="B3"/>
    <property type="match status" value="2"/>
</dbReference>
<dbReference type="InterPro" id="IPR003340">
    <property type="entry name" value="B3_DNA-bd"/>
</dbReference>
<gene>
    <name evidence="8" type="ORF">QN277_004746</name>
</gene>
<dbReference type="SUPFAM" id="SSF101936">
    <property type="entry name" value="DNA-binding pseudobarrel domain"/>
    <property type="match status" value="2"/>
</dbReference>
<dbReference type="CDD" id="cd10017">
    <property type="entry name" value="B3_DNA"/>
    <property type="match status" value="2"/>
</dbReference>
<dbReference type="SMART" id="SM01019">
    <property type="entry name" value="B3"/>
    <property type="match status" value="2"/>
</dbReference>
<dbReference type="EMBL" id="JAWXYG010000010">
    <property type="protein sequence ID" value="KAK4261794.1"/>
    <property type="molecule type" value="Genomic_DNA"/>
</dbReference>
<protein>
    <recommendedName>
        <fullName evidence="7">TF-B3 domain-containing protein</fullName>
    </recommendedName>
</protein>
<dbReference type="PROSITE" id="PS50863">
    <property type="entry name" value="B3"/>
    <property type="match status" value="2"/>
</dbReference>
<dbReference type="Gene3D" id="2.40.330.10">
    <property type="entry name" value="DNA-binding pseudobarrel domain"/>
    <property type="match status" value="2"/>
</dbReference>
<dbReference type="PANTHER" id="PTHR31920">
    <property type="entry name" value="B3 DOMAIN-CONTAINING"/>
    <property type="match status" value="1"/>
</dbReference>
<dbReference type="GO" id="GO:0005634">
    <property type="term" value="C:nucleus"/>
    <property type="evidence" value="ECO:0007669"/>
    <property type="project" value="UniProtKB-SubCell"/>
</dbReference>
<feature type="domain" description="TF-B3" evidence="7">
    <location>
        <begin position="238"/>
        <end position="337"/>
    </location>
</feature>
<dbReference type="Proteomes" id="UP001293593">
    <property type="component" value="Unassembled WGS sequence"/>
</dbReference>
<proteinExistence type="predicted"/>
<evidence type="ECO:0000259" key="7">
    <source>
        <dbReference type="PROSITE" id="PS50863"/>
    </source>
</evidence>
<reference evidence="8" key="1">
    <citation type="submission" date="2023-10" db="EMBL/GenBank/DDBJ databases">
        <title>Chromosome-level genome of the transformable northern wattle, Acacia crassicarpa.</title>
        <authorList>
            <person name="Massaro I."/>
            <person name="Sinha N.R."/>
            <person name="Poethig S."/>
            <person name="Leichty A.R."/>
        </authorList>
    </citation>
    <scope>NUCLEOTIDE SEQUENCE</scope>
    <source>
        <strain evidence="8">Acra3RX</strain>
        <tissue evidence="8">Leaf</tissue>
    </source>
</reference>
<comment type="subcellular location">
    <subcellularLocation>
        <location evidence="1">Nucleus</location>
    </subcellularLocation>
</comment>
<organism evidence="8 9">
    <name type="scientific">Acacia crassicarpa</name>
    <name type="common">northern wattle</name>
    <dbReference type="NCBI Taxonomy" id="499986"/>
    <lineage>
        <taxon>Eukaryota</taxon>
        <taxon>Viridiplantae</taxon>
        <taxon>Streptophyta</taxon>
        <taxon>Embryophyta</taxon>
        <taxon>Tracheophyta</taxon>
        <taxon>Spermatophyta</taxon>
        <taxon>Magnoliopsida</taxon>
        <taxon>eudicotyledons</taxon>
        <taxon>Gunneridae</taxon>
        <taxon>Pentapetalae</taxon>
        <taxon>rosids</taxon>
        <taxon>fabids</taxon>
        <taxon>Fabales</taxon>
        <taxon>Fabaceae</taxon>
        <taxon>Caesalpinioideae</taxon>
        <taxon>mimosoid clade</taxon>
        <taxon>Acacieae</taxon>
        <taxon>Acacia</taxon>
    </lineage>
</organism>
<dbReference type="InterPro" id="IPR050655">
    <property type="entry name" value="Plant_B3_domain"/>
</dbReference>